<comment type="caution">
    <text evidence="11">The sequence shown here is derived from an EMBL/GenBank/DDBJ whole genome shotgun (WGS) entry which is preliminary data.</text>
</comment>
<evidence type="ECO:0000313" key="12">
    <source>
        <dbReference type="Proteomes" id="UP001501326"/>
    </source>
</evidence>
<keyword evidence="5" id="KW-0808">Transferase</keyword>
<feature type="transmembrane region" description="Helical" evidence="10">
    <location>
        <begin position="138"/>
        <end position="158"/>
    </location>
</feature>
<dbReference type="Proteomes" id="UP001501326">
    <property type="component" value="Unassembled WGS sequence"/>
</dbReference>
<name>A0ABN3UL25_9MICO</name>
<feature type="transmembrane region" description="Helical" evidence="10">
    <location>
        <begin position="348"/>
        <end position="366"/>
    </location>
</feature>
<comment type="subcellular location">
    <subcellularLocation>
        <location evidence="1">Endoplasmic reticulum membrane</location>
        <topology evidence="1">Multi-pass membrane protein</topology>
    </subcellularLocation>
</comment>
<sequence>MTAVARVRSVPSLLTTSLLTSEGRSAAAGWALRRPVVFLLLWYAATRVVVLVSMAVAATWFQTPAGVGHLEPTVGDILSGWDSVWYRRVAEDGYPVPLPADPDTGLLTYSAWAFYPAFPMLVRVLMLTGLSFEVAAVLLNLVLGGLCTILVWKCLNFAMHAAPQPARERLALVAGILWCLYPATSILVMPYTEALAGVLIAASLLLLMRRQYALVALLAIALGFTRAAAPAIACAAIAHLVLRWREDRAAGTTPLRSQRWSAALMLVATGASSVAWPVVVGIASGLPTAFFDVQAAWGQKPESGPFVLWLSWAWEAHGVVGVTVLVGLVATYIALILGRHGRWLAIELRVWALAYPLYLLAVVRPITSMWRFLLLDFPIAALVASVAMRTSTGERVVPHWRRRVAVVALALLGGMFWFTCTLLTYTPWAAAPP</sequence>
<evidence type="ECO:0000256" key="3">
    <source>
        <dbReference type="ARBA" id="ARBA00022502"/>
    </source>
</evidence>
<feature type="transmembrane region" description="Helical" evidence="10">
    <location>
        <begin position="170"/>
        <end position="192"/>
    </location>
</feature>
<keyword evidence="9 10" id="KW-0472">Membrane</keyword>
<evidence type="ECO:0000313" key="11">
    <source>
        <dbReference type="EMBL" id="GAA2733837.1"/>
    </source>
</evidence>
<dbReference type="PANTHER" id="PTHR12468:SF2">
    <property type="entry name" value="GPI MANNOSYLTRANSFERASE 2"/>
    <property type="match status" value="1"/>
</dbReference>
<protein>
    <submittedName>
        <fullName evidence="11">Glycosyltransferase family 39 protein</fullName>
    </submittedName>
</protein>
<evidence type="ECO:0000256" key="10">
    <source>
        <dbReference type="SAM" id="Phobius"/>
    </source>
</evidence>
<feature type="transmembrane region" description="Helical" evidence="10">
    <location>
        <begin position="306"/>
        <end position="336"/>
    </location>
</feature>
<keyword evidence="3" id="KW-0337">GPI-anchor biosynthesis</keyword>
<reference evidence="11 12" key="1">
    <citation type="journal article" date="2019" name="Int. J. Syst. Evol. Microbiol.">
        <title>The Global Catalogue of Microorganisms (GCM) 10K type strain sequencing project: providing services to taxonomists for standard genome sequencing and annotation.</title>
        <authorList>
            <consortium name="The Broad Institute Genomics Platform"/>
            <consortium name="The Broad Institute Genome Sequencing Center for Infectious Disease"/>
            <person name="Wu L."/>
            <person name="Ma J."/>
        </authorList>
    </citation>
    <scope>NUCLEOTIDE SEQUENCE [LARGE SCALE GENOMIC DNA]</scope>
    <source>
        <strain evidence="11 12">JCM 16378</strain>
    </source>
</reference>
<feature type="transmembrane region" description="Helical" evidence="10">
    <location>
        <begin position="404"/>
        <end position="425"/>
    </location>
</feature>
<comment type="pathway">
    <text evidence="2">Glycolipid biosynthesis; glycosylphosphatidylinositol-anchor biosynthesis.</text>
</comment>
<evidence type="ECO:0000256" key="2">
    <source>
        <dbReference type="ARBA" id="ARBA00004687"/>
    </source>
</evidence>
<dbReference type="RefSeq" id="WP_344191296.1">
    <property type="nucleotide sequence ID" value="NZ_BAAARN010000001.1"/>
</dbReference>
<evidence type="ECO:0000256" key="8">
    <source>
        <dbReference type="ARBA" id="ARBA00022989"/>
    </source>
</evidence>
<keyword evidence="12" id="KW-1185">Reference proteome</keyword>
<feature type="transmembrane region" description="Helical" evidence="10">
    <location>
        <begin position="372"/>
        <end position="392"/>
    </location>
</feature>
<keyword evidence="6 10" id="KW-0812">Transmembrane</keyword>
<evidence type="ECO:0000256" key="9">
    <source>
        <dbReference type="ARBA" id="ARBA00023136"/>
    </source>
</evidence>
<gene>
    <name evidence="11" type="ORF">GCM10009867_12610</name>
</gene>
<evidence type="ECO:0000256" key="6">
    <source>
        <dbReference type="ARBA" id="ARBA00022692"/>
    </source>
</evidence>
<proteinExistence type="predicted"/>
<dbReference type="PANTHER" id="PTHR12468">
    <property type="entry name" value="GPI MANNOSYLTRANSFERASE 2"/>
    <property type="match status" value="1"/>
</dbReference>
<dbReference type="InterPro" id="IPR007315">
    <property type="entry name" value="PIG-V/Gpi18"/>
</dbReference>
<evidence type="ECO:0000256" key="4">
    <source>
        <dbReference type="ARBA" id="ARBA00022676"/>
    </source>
</evidence>
<feature type="transmembrane region" description="Helical" evidence="10">
    <location>
        <begin position="212"/>
        <end position="242"/>
    </location>
</feature>
<dbReference type="EMBL" id="BAAARN010000001">
    <property type="protein sequence ID" value="GAA2733837.1"/>
    <property type="molecule type" value="Genomic_DNA"/>
</dbReference>
<accession>A0ABN3UL25</accession>
<evidence type="ECO:0000256" key="1">
    <source>
        <dbReference type="ARBA" id="ARBA00004477"/>
    </source>
</evidence>
<keyword evidence="7" id="KW-0256">Endoplasmic reticulum</keyword>
<keyword evidence="8 10" id="KW-1133">Transmembrane helix</keyword>
<feature type="transmembrane region" description="Helical" evidence="10">
    <location>
        <begin position="37"/>
        <end position="61"/>
    </location>
</feature>
<feature type="transmembrane region" description="Helical" evidence="10">
    <location>
        <begin position="263"/>
        <end position="286"/>
    </location>
</feature>
<evidence type="ECO:0000256" key="7">
    <source>
        <dbReference type="ARBA" id="ARBA00022824"/>
    </source>
</evidence>
<keyword evidence="4" id="KW-0328">Glycosyltransferase</keyword>
<organism evidence="11 12">
    <name type="scientific">Pedococcus aerophilus</name>
    <dbReference type="NCBI Taxonomy" id="436356"/>
    <lineage>
        <taxon>Bacteria</taxon>
        <taxon>Bacillati</taxon>
        <taxon>Actinomycetota</taxon>
        <taxon>Actinomycetes</taxon>
        <taxon>Micrococcales</taxon>
        <taxon>Intrasporangiaceae</taxon>
        <taxon>Pedococcus</taxon>
    </lineage>
</organism>
<evidence type="ECO:0000256" key="5">
    <source>
        <dbReference type="ARBA" id="ARBA00022679"/>
    </source>
</evidence>